<keyword evidence="2" id="KW-0472">Membrane</keyword>
<dbReference type="GeneID" id="25301082"/>
<dbReference type="PROSITE" id="PS51186">
    <property type="entry name" value="GNAT"/>
    <property type="match status" value="1"/>
</dbReference>
<dbReference type="Proteomes" id="UP000053029">
    <property type="component" value="Unassembled WGS sequence"/>
</dbReference>
<keyword evidence="5" id="KW-1185">Reference proteome</keyword>
<evidence type="ECO:0000256" key="2">
    <source>
        <dbReference type="SAM" id="Phobius"/>
    </source>
</evidence>
<reference evidence="4 5" key="1">
    <citation type="submission" date="2015-01" db="EMBL/GenBank/DDBJ databases">
        <title>The Genome Sequence of Fonsecaea pedrosoi CBS 271.37.</title>
        <authorList>
            <consortium name="The Broad Institute Genomics Platform"/>
            <person name="Cuomo C."/>
            <person name="de Hoog S."/>
            <person name="Gorbushina A."/>
            <person name="Stielow B."/>
            <person name="Teixiera M."/>
            <person name="Abouelleil A."/>
            <person name="Chapman S.B."/>
            <person name="Priest M."/>
            <person name="Young S.K."/>
            <person name="Wortman J."/>
            <person name="Nusbaum C."/>
            <person name="Birren B."/>
        </authorList>
    </citation>
    <scope>NUCLEOTIDE SEQUENCE [LARGE SCALE GENOMIC DNA]</scope>
    <source>
        <strain evidence="4 5">CBS 271.37</strain>
    </source>
</reference>
<evidence type="ECO:0000256" key="1">
    <source>
        <dbReference type="SAM" id="MobiDB-lite"/>
    </source>
</evidence>
<evidence type="ECO:0000259" key="3">
    <source>
        <dbReference type="PROSITE" id="PS51186"/>
    </source>
</evidence>
<dbReference type="EMBL" id="KN846969">
    <property type="protein sequence ID" value="KIW86197.1"/>
    <property type="molecule type" value="Genomic_DNA"/>
</dbReference>
<dbReference type="InterPro" id="IPR016181">
    <property type="entry name" value="Acyl_CoA_acyltransferase"/>
</dbReference>
<dbReference type="CDD" id="cd04301">
    <property type="entry name" value="NAT_SF"/>
    <property type="match status" value="1"/>
</dbReference>
<accession>A0A0D2FHN1</accession>
<dbReference type="Pfam" id="PF00583">
    <property type="entry name" value="Acetyltransf_1"/>
    <property type="match status" value="1"/>
</dbReference>
<dbReference type="SUPFAM" id="SSF55729">
    <property type="entry name" value="Acyl-CoA N-acyltransferases (Nat)"/>
    <property type="match status" value="1"/>
</dbReference>
<keyword evidence="2" id="KW-0812">Transmembrane</keyword>
<feature type="region of interest" description="Disordered" evidence="1">
    <location>
        <begin position="94"/>
        <end position="149"/>
    </location>
</feature>
<sequence length="386" mass="41707">MGRNHHHLRLPEHLYLSPPPPPPTPPFSFTSASLLAVKSAVHFSPSAVLFWETGRPKPFAVGDRIPGFKTSAAFLTTLRANLILDLESAPPSLANTPDILRPTDMASSSSLPPPSPSPLAQSSEPVGDGSALAEKHAGPLDSIPELTTKPAVTEDDKIEALHLIADSVAQQRQLASSAIIFHPLTLALLVLLLGLAYQHLYKGASSDWVIIGTTSAGTLMAVLITVRWLTSGYIFEAERVGTWKWLNEGRDNSDKGIVGSEDEILLTRFGDDIIGTIVVRGVRDAPGSSGKSRKNAPITGYIRAWTVKRLYRRKGVGQGLLEEAVALCQQKGWSGPEFAEDHANSANILHPTFSGGFKKREKEARVMLERVIEESRANASGKKGKR</sequence>
<evidence type="ECO:0000313" key="4">
    <source>
        <dbReference type="EMBL" id="KIW86197.1"/>
    </source>
</evidence>
<dbReference type="RefSeq" id="XP_013290005.1">
    <property type="nucleotide sequence ID" value="XM_013434551.1"/>
</dbReference>
<feature type="domain" description="N-acetyltransferase" evidence="3">
    <location>
        <begin position="224"/>
        <end position="372"/>
    </location>
</feature>
<evidence type="ECO:0000313" key="5">
    <source>
        <dbReference type="Proteomes" id="UP000053029"/>
    </source>
</evidence>
<dbReference type="AlphaFoldDB" id="A0A0D2FHN1"/>
<gene>
    <name evidence="4" type="ORF">Z517_01592</name>
</gene>
<dbReference type="InterPro" id="IPR000182">
    <property type="entry name" value="GNAT_dom"/>
</dbReference>
<keyword evidence="2" id="KW-1133">Transmembrane helix</keyword>
<name>A0A0D2FHN1_9EURO</name>
<protein>
    <recommendedName>
        <fullName evidence="3">N-acetyltransferase domain-containing protein</fullName>
    </recommendedName>
</protein>
<dbReference type="VEuPathDB" id="FungiDB:Z517_01592"/>
<feature type="transmembrane region" description="Helical" evidence="2">
    <location>
        <begin position="179"/>
        <end position="197"/>
    </location>
</feature>
<proteinExistence type="predicted"/>
<feature type="transmembrane region" description="Helical" evidence="2">
    <location>
        <begin position="209"/>
        <end position="229"/>
    </location>
</feature>
<organism evidence="4 5">
    <name type="scientific">Fonsecaea pedrosoi CBS 271.37</name>
    <dbReference type="NCBI Taxonomy" id="1442368"/>
    <lineage>
        <taxon>Eukaryota</taxon>
        <taxon>Fungi</taxon>
        <taxon>Dikarya</taxon>
        <taxon>Ascomycota</taxon>
        <taxon>Pezizomycotina</taxon>
        <taxon>Eurotiomycetes</taxon>
        <taxon>Chaetothyriomycetidae</taxon>
        <taxon>Chaetothyriales</taxon>
        <taxon>Herpotrichiellaceae</taxon>
        <taxon>Fonsecaea</taxon>
    </lineage>
</organism>
<dbReference type="GO" id="GO:0016747">
    <property type="term" value="F:acyltransferase activity, transferring groups other than amino-acyl groups"/>
    <property type="evidence" value="ECO:0007669"/>
    <property type="project" value="InterPro"/>
</dbReference>
<dbReference type="HOGENOM" id="CLU_040076_2_0_1"/>
<dbReference type="OrthoDB" id="5343688at2759"/>
<dbReference type="Gene3D" id="3.40.630.30">
    <property type="match status" value="1"/>
</dbReference>